<dbReference type="AlphaFoldDB" id="A0A1H3LTD1"/>
<name>A0A1H3LTD1_9FIRM</name>
<evidence type="ECO:0000313" key="2">
    <source>
        <dbReference type="EMBL" id="SDY67807.1"/>
    </source>
</evidence>
<dbReference type="Proteomes" id="UP000199230">
    <property type="component" value="Unassembled WGS sequence"/>
</dbReference>
<feature type="domain" description="Copper amine oxidase-like N-terminal" evidence="1">
    <location>
        <begin position="51"/>
        <end position="157"/>
    </location>
</feature>
<dbReference type="InterPro" id="IPR012854">
    <property type="entry name" value="Cu_amine_oxidase-like_N"/>
</dbReference>
<protein>
    <submittedName>
        <fullName evidence="2">Copper amine oxidase N-terminal domain-containing protein</fullName>
    </submittedName>
</protein>
<accession>A0A1H3LTD1</accession>
<sequence>MPKVYSQNSINKKEWKGSERMHTKPKCLLVVLMVFLHGFSVYSQPPVSVLVNGVPVNFDVNPINLEGRILVPLRGIFESLGVSPQWDEKTQTVTAQTENIQVTLPIGSKHPTVNGQVVELDVAAMILDGRTMVPTRFIAESLGATVDWDEASHTVVIRESSVEKTDDSIRDKAYIHEKMGFHLTVPSHWEGRYLIEETEDSVSFYSQSVRDVEGFHWGGWLFTIYRTEDTPEIREQIKEGITPSEIIAEQHGVLFKKIGPSDVQFPHENQRVTEEYFALYDETHLITDSFAFR</sequence>
<evidence type="ECO:0000313" key="3">
    <source>
        <dbReference type="Proteomes" id="UP000199230"/>
    </source>
</evidence>
<evidence type="ECO:0000259" key="1">
    <source>
        <dbReference type="Pfam" id="PF07833"/>
    </source>
</evidence>
<organism evidence="2 3">
    <name type="scientific">Tindallia californiensis</name>
    <dbReference type="NCBI Taxonomy" id="159292"/>
    <lineage>
        <taxon>Bacteria</taxon>
        <taxon>Bacillati</taxon>
        <taxon>Bacillota</taxon>
        <taxon>Clostridia</taxon>
        <taxon>Peptostreptococcales</taxon>
        <taxon>Tindalliaceae</taxon>
        <taxon>Tindallia</taxon>
    </lineage>
</organism>
<dbReference type="EMBL" id="FNPV01000003">
    <property type="protein sequence ID" value="SDY67807.1"/>
    <property type="molecule type" value="Genomic_DNA"/>
</dbReference>
<proteinExistence type="predicted"/>
<reference evidence="2 3" key="1">
    <citation type="submission" date="2016-10" db="EMBL/GenBank/DDBJ databases">
        <authorList>
            <person name="de Groot N.N."/>
        </authorList>
    </citation>
    <scope>NUCLEOTIDE SEQUENCE [LARGE SCALE GENOMIC DNA]</scope>
    <source>
        <strain evidence="2 3">APO</strain>
    </source>
</reference>
<dbReference type="InterPro" id="IPR036582">
    <property type="entry name" value="Mao_N_sf"/>
</dbReference>
<dbReference type="STRING" id="159292.SAMN05192546_103364"/>
<dbReference type="SUPFAM" id="SSF55383">
    <property type="entry name" value="Copper amine oxidase, domain N"/>
    <property type="match status" value="1"/>
</dbReference>
<dbReference type="Gene3D" id="3.30.457.10">
    <property type="entry name" value="Copper amine oxidase-like, N-terminal domain"/>
    <property type="match status" value="1"/>
</dbReference>
<gene>
    <name evidence="2" type="ORF">SAMN05192546_103364</name>
</gene>
<dbReference type="Pfam" id="PF07833">
    <property type="entry name" value="Cu_amine_oxidN1"/>
    <property type="match status" value="1"/>
</dbReference>
<keyword evidence="3" id="KW-1185">Reference proteome</keyword>